<protein>
    <submittedName>
        <fullName evidence="2">Restriction endonuclease</fullName>
    </submittedName>
</protein>
<gene>
    <name evidence="2" type="ORF">DMB68_14835</name>
</gene>
<keyword evidence="3" id="KW-1185">Reference proteome</keyword>
<keyword evidence="2" id="KW-0540">Nuclease</keyword>
<dbReference type="InterPro" id="IPR007560">
    <property type="entry name" value="Restrct_endonuc_IV_Mrr"/>
</dbReference>
<organism evidence="2 3">
    <name type="scientific">Flavobacterium hydrophilum</name>
    <dbReference type="NCBI Taxonomy" id="2211445"/>
    <lineage>
        <taxon>Bacteria</taxon>
        <taxon>Pseudomonadati</taxon>
        <taxon>Bacteroidota</taxon>
        <taxon>Flavobacteriia</taxon>
        <taxon>Flavobacteriales</taxon>
        <taxon>Flavobacteriaceae</taxon>
        <taxon>Flavobacterium</taxon>
    </lineage>
</organism>
<dbReference type="InterPro" id="IPR011335">
    <property type="entry name" value="Restrct_endonuc-II-like"/>
</dbReference>
<proteinExistence type="predicted"/>
<dbReference type="GO" id="GO:0003677">
    <property type="term" value="F:DNA binding"/>
    <property type="evidence" value="ECO:0007669"/>
    <property type="project" value="InterPro"/>
</dbReference>
<dbReference type="Gene3D" id="3.40.1350.10">
    <property type="match status" value="1"/>
</dbReference>
<dbReference type="InterPro" id="IPR011856">
    <property type="entry name" value="tRNA_endonuc-like_dom_sf"/>
</dbReference>
<dbReference type="GO" id="GO:0009307">
    <property type="term" value="P:DNA restriction-modification system"/>
    <property type="evidence" value="ECO:0007669"/>
    <property type="project" value="InterPro"/>
</dbReference>
<dbReference type="AlphaFoldDB" id="A0A2V4C151"/>
<dbReference type="InterPro" id="IPR052906">
    <property type="entry name" value="Type_IV_Methyl-Rstrct_Enzyme"/>
</dbReference>
<evidence type="ECO:0000259" key="1">
    <source>
        <dbReference type="Pfam" id="PF04471"/>
    </source>
</evidence>
<dbReference type="EMBL" id="QJHL01000003">
    <property type="protein sequence ID" value="PXY44727.1"/>
    <property type="molecule type" value="Genomic_DNA"/>
</dbReference>
<name>A0A2V4C151_9FLAO</name>
<dbReference type="Pfam" id="PF04471">
    <property type="entry name" value="Mrr_cat"/>
    <property type="match status" value="1"/>
</dbReference>
<feature type="domain" description="Restriction endonuclease type IV Mrr" evidence="1">
    <location>
        <begin position="131"/>
        <end position="248"/>
    </location>
</feature>
<dbReference type="OrthoDB" id="9803736at2"/>
<dbReference type="RefSeq" id="WP_110347445.1">
    <property type="nucleotide sequence ID" value="NZ_QJHL01000003.1"/>
</dbReference>
<dbReference type="SUPFAM" id="SSF52980">
    <property type="entry name" value="Restriction endonuclease-like"/>
    <property type="match status" value="1"/>
</dbReference>
<sequence>MKKRTIHEAVIETLKRVGKPLSVRDVYDYIILHDLYRFNAERPQDIVKAIIRKHCVGIDFPTARKEKYFQALKDGTYWIKDLPIPGQKQIDLKAEIIVRKDNENLKTIVKQLKEIHSKHTEAFKQQILNQLKQIEPASFEVFGKHLLDVYGFKKMTVTNYVKDGGIDGFGQLKVGITHLNVAFQCKRWKNNSVSRVEIDKFRGAIQGEFEQGIIFTTSKFTKEALGATRKPGAVPIILIDGNALIDIMIEKKFGVETENIPVYINALDNVLNEIE</sequence>
<dbReference type="Proteomes" id="UP000247681">
    <property type="component" value="Unassembled WGS sequence"/>
</dbReference>
<dbReference type="PANTHER" id="PTHR30015">
    <property type="entry name" value="MRR RESTRICTION SYSTEM PROTEIN"/>
    <property type="match status" value="1"/>
</dbReference>
<evidence type="ECO:0000313" key="2">
    <source>
        <dbReference type="EMBL" id="PXY44727.1"/>
    </source>
</evidence>
<keyword evidence="2" id="KW-0255">Endonuclease</keyword>
<keyword evidence="2" id="KW-0378">Hydrolase</keyword>
<dbReference type="PANTHER" id="PTHR30015:SF7">
    <property type="entry name" value="TYPE IV METHYL-DIRECTED RESTRICTION ENZYME ECOKMRR"/>
    <property type="match status" value="1"/>
</dbReference>
<evidence type="ECO:0000313" key="3">
    <source>
        <dbReference type="Proteomes" id="UP000247681"/>
    </source>
</evidence>
<accession>A0A2V4C151</accession>
<dbReference type="GO" id="GO:0015666">
    <property type="term" value="F:restriction endodeoxyribonuclease activity"/>
    <property type="evidence" value="ECO:0007669"/>
    <property type="project" value="TreeGrafter"/>
</dbReference>
<reference evidence="2 3" key="1">
    <citation type="submission" date="2018-05" db="EMBL/GenBank/DDBJ databases">
        <title>Flavobacterium sp. strain IMCC34758, incomplete genome.</title>
        <authorList>
            <person name="Joung Y."/>
        </authorList>
    </citation>
    <scope>NUCLEOTIDE SEQUENCE [LARGE SCALE GENOMIC DNA]</scope>
    <source>
        <strain evidence="2 3">IMCC34758</strain>
    </source>
</reference>
<comment type="caution">
    <text evidence="2">The sequence shown here is derived from an EMBL/GenBank/DDBJ whole genome shotgun (WGS) entry which is preliminary data.</text>
</comment>